<dbReference type="InterPro" id="IPR000182">
    <property type="entry name" value="GNAT_dom"/>
</dbReference>
<dbReference type="EMBL" id="CP068047">
    <property type="protein sequence ID" value="QQR34740.1"/>
    <property type="molecule type" value="Genomic_DNA"/>
</dbReference>
<dbReference type="SUPFAM" id="SSF55729">
    <property type="entry name" value="Acyl-CoA N-acyltransferases (Nat)"/>
    <property type="match status" value="1"/>
</dbReference>
<gene>
    <name evidence="2" type="ORF">JI749_10100</name>
</gene>
<organism evidence="2 3">
    <name type="scientific">Devosia oryziradicis</name>
    <dbReference type="NCBI Taxonomy" id="2801335"/>
    <lineage>
        <taxon>Bacteria</taxon>
        <taxon>Pseudomonadati</taxon>
        <taxon>Pseudomonadota</taxon>
        <taxon>Alphaproteobacteria</taxon>
        <taxon>Hyphomicrobiales</taxon>
        <taxon>Devosiaceae</taxon>
        <taxon>Devosia</taxon>
    </lineage>
</organism>
<dbReference type="PANTHER" id="PTHR43233:SF1">
    <property type="entry name" value="FAMILY N-ACETYLTRANSFERASE, PUTATIVE (AFU_ORTHOLOGUE AFUA_6G03350)-RELATED"/>
    <property type="match status" value="1"/>
</dbReference>
<dbReference type="RefSeq" id="WP_201652988.1">
    <property type="nucleotide sequence ID" value="NZ_CP068047.1"/>
</dbReference>
<dbReference type="PROSITE" id="PS51186">
    <property type="entry name" value="GNAT"/>
    <property type="match status" value="1"/>
</dbReference>
<evidence type="ECO:0000313" key="2">
    <source>
        <dbReference type="EMBL" id="QQR34740.1"/>
    </source>
</evidence>
<dbReference type="Pfam" id="PF13673">
    <property type="entry name" value="Acetyltransf_10"/>
    <property type="match status" value="1"/>
</dbReference>
<protein>
    <submittedName>
        <fullName evidence="2">GNAT family N-acetyltransferase</fullName>
    </submittedName>
</protein>
<dbReference type="Gene3D" id="3.40.630.30">
    <property type="match status" value="1"/>
</dbReference>
<feature type="domain" description="N-acetyltransferase" evidence="1">
    <location>
        <begin position="1"/>
        <end position="137"/>
    </location>
</feature>
<keyword evidence="3" id="KW-1185">Reference proteome</keyword>
<reference evidence="2 3" key="1">
    <citation type="submission" date="2021-01" db="EMBL/GenBank/DDBJ databases">
        <title>Genome seq and assembly of Devosia sp. G19.</title>
        <authorList>
            <person name="Chhetri G."/>
        </authorList>
    </citation>
    <scope>NUCLEOTIDE SEQUENCE [LARGE SCALE GENOMIC DNA]</scope>
    <source>
        <strain evidence="2 3">G19</strain>
    </source>
</reference>
<dbReference type="InterPro" id="IPR053144">
    <property type="entry name" value="Acetyltransferase_Butenolide"/>
</dbReference>
<name>A0ABX7BS72_9HYPH</name>
<evidence type="ECO:0000313" key="3">
    <source>
        <dbReference type="Proteomes" id="UP000595460"/>
    </source>
</evidence>
<evidence type="ECO:0000259" key="1">
    <source>
        <dbReference type="PROSITE" id="PS51186"/>
    </source>
</evidence>
<dbReference type="CDD" id="cd04301">
    <property type="entry name" value="NAT_SF"/>
    <property type="match status" value="1"/>
</dbReference>
<dbReference type="PANTHER" id="PTHR43233">
    <property type="entry name" value="FAMILY N-ACETYLTRANSFERASE, PUTATIVE (AFU_ORTHOLOGUE AFUA_6G03350)-RELATED"/>
    <property type="match status" value="1"/>
</dbReference>
<dbReference type="InterPro" id="IPR016181">
    <property type="entry name" value="Acyl_CoA_acyltransferase"/>
</dbReference>
<dbReference type="Proteomes" id="UP000595460">
    <property type="component" value="Chromosome"/>
</dbReference>
<accession>A0ABX7BS72</accession>
<sequence length="137" mass="14742">MTITCAQETGLTAEEYIACVGQSALGPTRPLGNTERVQAYIDNSNLVITARDQGGRLVGLFRGMTDWSWICYCADMAVVESSQGQGIGARLMDKASEILGPGCTITLLALPGAEGFYQKIGLTQTSAAFYRDRTHRT</sequence>
<proteinExistence type="predicted"/>